<evidence type="ECO:0000313" key="2">
    <source>
        <dbReference type="EMBL" id="KAF2811764.1"/>
    </source>
</evidence>
<dbReference type="OrthoDB" id="10527456at2759"/>
<feature type="region of interest" description="Disordered" evidence="1">
    <location>
        <begin position="143"/>
        <end position="181"/>
    </location>
</feature>
<organism evidence="2">
    <name type="scientific">Mytilinidion resinicola</name>
    <dbReference type="NCBI Taxonomy" id="574789"/>
    <lineage>
        <taxon>Eukaryota</taxon>
        <taxon>Fungi</taxon>
        <taxon>Dikarya</taxon>
        <taxon>Ascomycota</taxon>
        <taxon>Pezizomycotina</taxon>
        <taxon>Dothideomycetes</taxon>
        <taxon>Pleosporomycetidae</taxon>
        <taxon>Mytilinidiales</taxon>
        <taxon>Mytilinidiaceae</taxon>
        <taxon>Mytilinidion</taxon>
    </lineage>
</organism>
<dbReference type="Proteomes" id="UP000504636">
    <property type="component" value="Unplaced"/>
</dbReference>
<proteinExistence type="predicted"/>
<reference evidence="4" key="3">
    <citation type="submission" date="2025-04" db="UniProtKB">
        <authorList>
            <consortium name="RefSeq"/>
        </authorList>
    </citation>
    <scope>IDENTIFICATION</scope>
    <source>
        <strain evidence="4">CBS 304.34</strain>
    </source>
</reference>
<evidence type="ECO:0000313" key="4">
    <source>
        <dbReference type="RefSeq" id="XP_033578728.1"/>
    </source>
</evidence>
<reference evidence="4" key="2">
    <citation type="submission" date="2020-04" db="EMBL/GenBank/DDBJ databases">
        <authorList>
            <consortium name="NCBI Genome Project"/>
        </authorList>
    </citation>
    <scope>NUCLEOTIDE SEQUENCE</scope>
    <source>
        <strain evidence="4">CBS 304.34</strain>
    </source>
</reference>
<keyword evidence="3" id="KW-1185">Reference proteome</keyword>
<name>A0A6A6YUU4_9PEZI</name>
<dbReference type="AlphaFoldDB" id="A0A6A6YUU4"/>
<evidence type="ECO:0000256" key="1">
    <source>
        <dbReference type="SAM" id="MobiDB-lite"/>
    </source>
</evidence>
<gene>
    <name evidence="2 4" type="ORF">BDZ99DRAFT_461761</name>
</gene>
<protein>
    <submittedName>
        <fullName evidence="2 4">Uncharacterized protein</fullName>
    </submittedName>
</protein>
<evidence type="ECO:0000313" key="3">
    <source>
        <dbReference type="Proteomes" id="UP000504636"/>
    </source>
</evidence>
<sequence length="181" mass="19801">MEGIFAAATGSMTADELNKIEKEHGKPAHKAIDAEVKFINAIVDNYVLTGIHHGLELVEMVHVAVQTANCWGTPWGNPNDPSLSEPVIVDLLQWGKGQGLEQNGFINIIQNAVEKHYSTPRARREPTLPTQKTSLLAAGDAMPKHPGIGLDPGPQTTRQLPKKFAPNAVFQNPTTRPQYRQ</sequence>
<dbReference type="GeneID" id="54460585"/>
<dbReference type="EMBL" id="MU003698">
    <property type="protein sequence ID" value="KAF2811764.1"/>
    <property type="molecule type" value="Genomic_DNA"/>
</dbReference>
<feature type="compositionally biased region" description="Polar residues" evidence="1">
    <location>
        <begin position="169"/>
        <end position="181"/>
    </location>
</feature>
<reference evidence="2 4" key="1">
    <citation type="journal article" date="2020" name="Stud. Mycol.">
        <title>101 Dothideomycetes genomes: a test case for predicting lifestyles and emergence of pathogens.</title>
        <authorList>
            <person name="Haridas S."/>
            <person name="Albert R."/>
            <person name="Binder M."/>
            <person name="Bloem J."/>
            <person name="Labutti K."/>
            <person name="Salamov A."/>
            <person name="Andreopoulos B."/>
            <person name="Baker S."/>
            <person name="Barry K."/>
            <person name="Bills G."/>
            <person name="Bluhm B."/>
            <person name="Cannon C."/>
            <person name="Castanera R."/>
            <person name="Culley D."/>
            <person name="Daum C."/>
            <person name="Ezra D."/>
            <person name="Gonzalez J."/>
            <person name="Henrissat B."/>
            <person name="Kuo A."/>
            <person name="Liang C."/>
            <person name="Lipzen A."/>
            <person name="Lutzoni F."/>
            <person name="Magnuson J."/>
            <person name="Mondo S."/>
            <person name="Nolan M."/>
            <person name="Ohm R."/>
            <person name="Pangilinan J."/>
            <person name="Park H.-J."/>
            <person name="Ramirez L."/>
            <person name="Alfaro M."/>
            <person name="Sun H."/>
            <person name="Tritt A."/>
            <person name="Yoshinaga Y."/>
            <person name="Zwiers L.-H."/>
            <person name="Turgeon B."/>
            <person name="Goodwin S."/>
            <person name="Spatafora J."/>
            <person name="Crous P."/>
            <person name="Grigoriev I."/>
        </authorList>
    </citation>
    <scope>NUCLEOTIDE SEQUENCE</scope>
    <source>
        <strain evidence="2 4">CBS 304.34</strain>
    </source>
</reference>
<dbReference type="RefSeq" id="XP_033578728.1">
    <property type="nucleotide sequence ID" value="XM_033719692.1"/>
</dbReference>
<accession>A0A6A6YUU4</accession>